<evidence type="ECO:0000256" key="1">
    <source>
        <dbReference type="SAM" id="Phobius"/>
    </source>
</evidence>
<dbReference type="AlphaFoldDB" id="A0A3G2L5K4"/>
<reference evidence="2 3" key="1">
    <citation type="submission" date="2018-08" db="EMBL/GenBank/DDBJ databases">
        <title>The reduced genetic potential of extracellular carbohydrate catabolism in Euzebyella marina RN62, a Flavobacteriia bacterium isolated from the hadal water.</title>
        <authorList>
            <person name="Xue C."/>
        </authorList>
    </citation>
    <scope>NUCLEOTIDE SEQUENCE [LARGE SCALE GENOMIC DNA]</scope>
    <source>
        <strain evidence="2 3">RN62</strain>
    </source>
</reference>
<evidence type="ECO:0000313" key="2">
    <source>
        <dbReference type="EMBL" id="AYN67559.1"/>
    </source>
</evidence>
<dbReference type="NCBIfam" id="NF033488">
    <property type="entry name" value="lmo0937_fam_TM"/>
    <property type="match status" value="1"/>
</dbReference>
<keyword evidence="3" id="KW-1185">Reference proteome</keyword>
<name>A0A3G2L5K4_9FLAO</name>
<protein>
    <submittedName>
        <fullName evidence="2">Lmo0937 family membrane protein</fullName>
    </submittedName>
</protein>
<organism evidence="2 3">
    <name type="scientific">Euzebyella marina</name>
    <dbReference type="NCBI Taxonomy" id="1761453"/>
    <lineage>
        <taxon>Bacteria</taxon>
        <taxon>Pseudomonadati</taxon>
        <taxon>Bacteroidota</taxon>
        <taxon>Flavobacteriia</taxon>
        <taxon>Flavobacteriales</taxon>
        <taxon>Flavobacteriaceae</taxon>
        <taxon>Euzebyella</taxon>
    </lineage>
</organism>
<keyword evidence="1" id="KW-0472">Membrane</keyword>
<proteinExistence type="predicted"/>
<dbReference type="RefSeq" id="WP_121848575.1">
    <property type="nucleotide sequence ID" value="NZ_CP032050.1"/>
</dbReference>
<dbReference type="Proteomes" id="UP000276309">
    <property type="component" value="Chromosome"/>
</dbReference>
<sequence length="51" mass="5634">MKSAIWTIIVILVIAWLLGFTMFPDVGGIIHAILVIAVILLIYNLLTGRKV</sequence>
<gene>
    <name evidence="2" type="ORF">D1013_09375</name>
</gene>
<dbReference type="InterPro" id="IPR043727">
    <property type="entry name" value="Lmo0937-like"/>
</dbReference>
<keyword evidence="1" id="KW-1133">Transmembrane helix</keyword>
<dbReference type="KEGG" id="emar:D1013_09375"/>
<keyword evidence="1" id="KW-0812">Transmembrane</keyword>
<feature type="transmembrane region" description="Helical" evidence="1">
    <location>
        <begin position="29"/>
        <end position="46"/>
    </location>
</feature>
<evidence type="ECO:0000313" key="3">
    <source>
        <dbReference type="Proteomes" id="UP000276309"/>
    </source>
</evidence>
<dbReference type="EMBL" id="CP032050">
    <property type="protein sequence ID" value="AYN67559.1"/>
    <property type="molecule type" value="Genomic_DNA"/>
</dbReference>
<feature type="transmembrane region" description="Helical" evidence="1">
    <location>
        <begin position="5"/>
        <end position="23"/>
    </location>
</feature>
<dbReference type="Pfam" id="PF18919">
    <property type="entry name" value="DUF5670"/>
    <property type="match status" value="1"/>
</dbReference>
<accession>A0A3G2L5K4</accession>